<protein>
    <submittedName>
        <fullName evidence="1">Uncharacterized protein</fullName>
    </submittedName>
</protein>
<keyword evidence="2" id="KW-1185">Reference proteome</keyword>
<dbReference type="PATRIC" id="fig|35841.9.peg.3010"/>
<sequence>MNRSENTVERIFADTSLTFMDVINSIIDHKIEELVNNASKVNTATSQKDEKEYDSK</sequence>
<dbReference type="GeneID" id="92959805"/>
<gene>
    <name evidence="1" type="ORF">BT1A1_0672</name>
</gene>
<reference evidence="1 2" key="1">
    <citation type="submission" date="2014-07" db="EMBL/GenBank/DDBJ databases">
        <authorList>
            <person name="Wibberg Daniel"/>
        </authorList>
    </citation>
    <scope>NUCLEOTIDE SEQUENCE [LARGE SCALE GENOMIC DNA]</scope>
</reference>
<dbReference type="Proteomes" id="UP000040576">
    <property type="component" value="Unassembled WGS sequence"/>
</dbReference>
<proteinExistence type="predicted"/>
<name>A0A090IS80_9BACI</name>
<dbReference type="RefSeq" id="WP_162835916.1">
    <property type="nucleotide sequence ID" value="NZ_CCRF01000022.1"/>
</dbReference>
<dbReference type="EMBL" id="CCRF01000022">
    <property type="protein sequence ID" value="CEE00527.1"/>
    <property type="molecule type" value="Genomic_DNA"/>
</dbReference>
<evidence type="ECO:0000313" key="2">
    <source>
        <dbReference type="Proteomes" id="UP000040576"/>
    </source>
</evidence>
<accession>A0A090IS80</accession>
<evidence type="ECO:0000313" key="1">
    <source>
        <dbReference type="EMBL" id="CEE00527.1"/>
    </source>
</evidence>
<dbReference type="AlphaFoldDB" id="A0A090IS80"/>
<organism evidence="1 2">
    <name type="scientific">Caldibacillus thermoamylovorans</name>
    <dbReference type="NCBI Taxonomy" id="35841"/>
    <lineage>
        <taxon>Bacteria</taxon>
        <taxon>Bacillati</taxon>
        <taxon>Bacillota</taxon>
        <taxon>Bacilli</taxon>
        <taxon>Bacillales</taxon>
        <taxon>Bacillaceae</taxon>
        <taxon>Caldibacillus</taxon>
    </lineage>
</organism>